<evidence type="ECO:0000313" key="1">
    <source>
        <dbReference type="EMBL" id="GAX07094.1"/>
    </source>
</evidence>
<dbReference type="AlphaFoldDB" id="A0A1Z5IZ70"/>
<proteinExistence type="predicted"/>
<gene>
    <name evidence="1" type="ORF">IWT25_02442</name>
</gene>
<sequence>MKTPEEALGFSLNTQDNNLIKPDYYSNQGMDLFDRFEGGLMPVSQVQGFYIGNIIKYVTRYQSKNGVEDLEKASTYLQQLIDFEKRLESSKPVYNGQAGDAGDN</sequence>
<protein>
    <recommendedName>
        <fullName evidence="3">DUF3310 domain-containing protein</fullName>
    </recommendedName>
</protein>
<evidence type="ECO:0000313" key="2">
    <source>
        <dbReference type="Proteomes" id="UP000198414"/>
    </source>
</evidence>
<name>A0A1Z5IZ70_9LACO</name>
<dbReference type="InterPro" id="IPR021739">
    <property type="entry name" value="SaV-like"/>
</dbReference>
<reference evidence="1 2" key="1">
    <citation type="submission" date="2015-11" db="EMBL/GenBank/DDBJ databases">
        <title>Draft genome sequences of new species of the genus Lactobacillus isolated from orchardgrass silage.</title>
        <authorList>
            <person name="Tohno M."/>
            <person name="Tanizawa Y."/>
            <person name="Arita M."/>
        </authorList>
    </citation>
    <scope>NUCLEOTIDE SEQUENCE [LARGE SCALE GENOMIC DNA]</scope>
    <source>
        <strain evidence="1 2">IWT25</strain>
    </source>
</reference>
<dbReference type="Pfam" id="PF11753">
    <property type="entry name" value="DUF3310"/>
    <property type="match status" value="1"/>
</dbReference>
<evidence type="ECO:0008006" key="3">
    <source>
        <dbReference type="Google" id="ProtNLM"/>
    </source>
</evidence>
<dbReference type="EMBL" id="BCMI01000035">
    <property type="protein sequence ID" value="GAX07094.1"/>
    <property type="molecule type" value="Genomic_DNA"/>
</dbReference>
<dbReference type="RefSeq" id="WP_089121991.1">
    <property type="nucleotide sequence ID" value="NZ_BCMI01000035.1"/>
</dbReference>
<accession>A0A1Z5IZ70</accession>
<organism evidence="1 2">
    <name type="scientific">Secundilactobacillus pentosiphilus</name>
    <dbReference type="NCBI Taxonomy" id="1714682"/>
    <lineage>
        <taxon>Bacteria</taxon>
        <taxon>Bacillati</taxon>
        <taxon>Bacillota</taxon>
        <taxon>Bacilli</taxon>
        <taxon>Lactobacillales</taxon>
        <taxon>Lactobacillaceae</taxon>
        <taxon>Secundilactobacillus</taxon>
    </lineage>
</organism>
<comment type="caution">
    <text evidence="1">The sequence shown here is derived from an EMBL/GenBank/DDBJ whole genome shotgun (WGS) entry which is preliminary data.</text>
</comment>
<dbReference type="Proteomes" id="UP000198414">
    <property type="component" value="Unassembled WGS sequence"/>
</dbReference>
<dbReference type="OrthoDB" id="1684418at2"/>